<evidence type="ECO:0000259" key="2">
    <source>
        <dbReference type="PROSITE" id="PS51294"/>
    </source>
</evidence>
<evidence type="ECO:0000256" key="1">
    <source>
        <dbReference type="SAM" id="MobiDB-lite"/>
    </source>
</evidence>
<feature type="domain" description="HTH myb-type" evidence="2">
    <location>
        <begin position="390"/>
        <end position="444"/>
    </location>
</feature>
<protein>
    <recommendedName>
        <fullName evidence="2">HTH myb-type domain-containing protein</fullName>
    </recommendedName>
</protein>
<feature type="region of interest" description="Disordered" evidence="1">
    <location>
        <begin position="77"/>
        <end position="137"/>
    </location>
</feature>
<feature type="compositionally biased region" description="Low complexity" evidence="1">
    <location>
        <begin position="214"/>
        <end position="226"/>
    </location>
</feature>
<sequence>MTSLESQKDTDHTMGVGISNKDDPRRDCINTPTAVGAKIGQNNLDMDGTRTASVKKRRLGMPLDISSDVNLSIMEKIHKKKKRVRKRSSNTKSQPVVSATNDSTQKTQDTINDPTQKTQDTINDPVQASPVKPHTVPGKTEQMELDLHNLTASALVQFQSEPTILASTYTTSPSVPWTHSTLDPVSSQGTPSSSLNTLKDLSPNTLVPTQQHNPSNSTLASSARSSPPEDDSKNVPFKQAQSLHTDLHVDRSGISSLVYAASLNECPPKICNEAQERDSISISDHLKEDSIPTFKEGNTFSVHSLQKSISQGALDLQIETVSASSPCPAPIGIDSEKWVASNSANSKELGLVATSSSNQSETTLPKDVVLDLNVPEYGIQSAKTPEAATSSGLNTGKFSHDEIYRLKEGLELYGRNWNKLAQHISTRDTNAVRSHAQKYFIKLFRDCIPLPAKVFESGAGYTLSGKPLNPDSAAARPYLRGRLIPLHIPSQTVSADGTQESMDQFKDFGKPLARELATKNELATSETSSTEKTDDRCTTEVPAGNPIKPPTLAKSHKSNYAQCPSDYLSLSPQSTVPNEHAKRQSK</sequence>
<feature type="region of interest" description="Disordered" evidence="1">
    <location>
        <begin position="518"/>
        <end position="586"/>
    </location>
</feature>
<dbReference type="Pfam" id="PF00249">
    <property type="entry name" value="Myb_DNA-binding"/>
    <property type="match status" value="1"/>
</dbReference>
<name>A0ABQ8F393_9FUNG</name>
<dbReference type="Proteomes" id="UP001648503">
    <property type="component" value="Unassembled WGS sequence"/>
</dbReference>
<reference evidence="3 4" key="1">
    <citation type="submission" date="2021-02" db="EMBL/GenBank/DDBJ databases">
        <title>Variation within the Batrachochytrium salamandrivorans European outbreak.</title>
        <authorList>
            <person name="Kelly M."/>
            <person name="Pasmans F."/>
            <person name="Shea T.P."/>
            <person name="Munoz J.F."/>
            <person name="Carranza S."/>
            <person name="Cuomo C.A."/>
            <person name="Martel A."/>
        </authorList>
    </citation>
    <scope>NUCLEOTIDE SEQUENCE [LARGE SCALE GENOMIC DNA]</scope>
    <source>
        <strain evidence="3 4">AMFP18/2</strain>
    </source>
</reference>
<feature type="compositionally biased region" description="Basic residues" evidence="1">
    <location>
        <begin position="77"/>
        <end position="89"/>
    </location>
</feature>
<feature type="compositionally biased region" description="Polar residues" evidence="1">
    <location>
        <begin position="171"/>
        <end position="213"/>
    </location>
</feature>
<dbReference type="PROSITE" id="PS51294">
    <property type="entry name" value="HTH_MYB"/>
    <property type="match status" value="1"/>
</dbReference>
<dbReference type="InterPro" id="IPR017930">
    <property type="entry name" value="Myb_dom"/>
</dbReference>
<proteinExistence type="predicted"/>
<keyword evidence="4" id="KW-1185">Reference proteome</keyword>
<comment type="caution">
    <text evidence="3">The sequence shown here is derived from an EMBL/GenBank/DDBJ whole genome shotgun (WGS) entry which is preliminary data.</text>
</comment>
<organism evidence="3 4">
    <name type="scientific">Batrachochytrium salamandrivorans</name>
    <dbReference type="NCBI Taxonomy" id="1357716"/>
    <lineage>
        <taxon>Eukaryota</taxon>
        <taxon>Fungi</taxon>
        <taxon>Fungi incertae sedis</taxon>
        <taxon>Chytridiomycota</taxon>
        <taxon>Chytridiomycota incertae sedis</taxon>
        <taxon>Chytridiomycetes</taxon>
        <taxon>Rhizophydiales</taxon>
        <taxon>Rhizophydiales incertae sedis</taxon>
        <taxon>Batrachochytrium</taxon>
    </lineage>
</organism>
<dbReference type="CDD" id="cd00167">
    <property type="entry name" value="SANT"/>
    <property type="match status" value="1"/>
</dbReference>
<dbReference type="SUPFAM" id="SSF46689">
    <property type="entry name" value="Homeodomain-like"/>
    <property type="match status" value="1"/>
</dbReference>
<feature type="region of interest" description="Disordered" evidence="1">
    <location>
        <begin position="1"/>
        <end position="56"/>
    </location>
</feature>
<dbReference type="Gene3D" id="1.10.10.60">
    <property type="entry name" value="Homeodomain-like"/>
    <property type="match status" value="1"/>
</dbReference>
<dbReference type="SMART" id="SM00717">
    <property type="entry name" value="SANT"/>
    <property type="match status" value="1"/>
</dbReference>
<feature type="compositionally biased region" description="Polar residues" evidence="1">
    <location>
        <begin position="558"/>
        <end position="577"/>
    </location>
</feature>
<dbReference type="InterPro" id="IPR009057">
    <property type="entry name" value="Homeodomain-like_sf"/>
</dbReference>
<feature type="compositionally biased region" description="Basic and acidic residues" evidence="1">
    <location>
        <begin position="529"/>
        <end position="538"/>
    </location>
</feature>
<dbReference type="InterPro" id="IPR001005">
    <property type="entry name" value="SANT/Myb"/>
</dbReference>
<feature type="compositionally biased region" description="Polar residues" evidence="1">
    <location>
        <begin position="94"/>
        <end position="126"/>
    </location>
</feature>
<evidence type="ECO:0000313" key="3">
    <source>
        <dbReference type="EMBL" id="KAH6591343.1"/>
    </source>
</evidence>
<evidence type="ECO:0000313" key="4">
    <source>
        <dbReference type="Proteomes" id="UP001648503"/>
    </source>
</evidence>
<accession>A0ABQ8F393</accession>
<dbReference type="EMBL" id="JAFCIX010000412">
    <property type="protein sequence ID" value="KAH6591343.1"/>
    <property type="molecule type" value="Genomic_DNA"/>
</dbReference>
<feature type="region of interest" description="Disordered" evidence="1">
    <location>
        <begin position="171"/>
        <end position="235"/>
    </location>
</feature>
<feature type="compositionally biased region" description="Basic and acidic residues" evidence="1">
    <location>
        <begin position="1"/>
        <end position="12"/>
    </location>
</feature>
<gene>
    <name evidence="3" type="ORF">BASA50_008787</name>
</gene>